<reference evidence="2 3" key="1">
    <citation type="submission" date="2017-08" db="EMBL/GenBank/DDBJ databases">
        <authorList>
            <person name="de Groot N.N."/>
        </authorList>
    </citation>
    <scope>NUCLEOTIDE SEQUENCE [LARGE SCALE GENOMIC DNA]</scope>
    <source>
        <strain evidence="2 3">HM2</strain>
    </source>
</reference>
<name>A0A380RUS8_FIBSU</name>
<dbReference type="AlphaFoldDB" id="A0A380RUS8"/>
<gene>
    <name evidence="2" type="ORF">SAMN05661053_0274</name>
</gene>
<protein>
    <submittedName>
        <fullName evidence="2">Uncharacterized protein</fullName>
    </submittedName>
</protein>
<dbReference type="EMBL" id="UHJL01000001">
    <property type="protein sequence ID" value="SUQ19049.1"/>
    <property type="molecule type" value="Genomic_DNA"/>
</dbReference>
<evidence type="ECO:0000313" key="2">
    <source>
        <dbReference type="EMBL" id="SUQ19049.1"/>
    </source>
</evidence>
<sequence length="186" mass="20604">MDKKKMKILVVADVVILVALIVILMTLKGGYEEQAKRTANEQESAYLEKNTQVLVEQWRSVDQYSMAWKLVYTVLSGAKSEAAFKSALAAIESDKDARFKQISHLYTGAGINDAVQNGIFQKAGLAEGTILLKNEKGSKEVACGKNCVVKFSYAKGKLKNVDYSALVQYNLANSLKIEKPAEYHFE</sequence>
<keyword evidence="1" id="KW-0812">Transmembrane</keyword>
<evidence type="ECO:0000313" key="3">
    <source>
        <dbReference type="Proteomes" id="UP000255423"/>
    </source>
</evidence>
<accession>A0A380RUS8</accession>
<keyword evidence="1" id="KW-0472">Membrane</keyword>
<feature type="transmembrane region" description="Helical" evidence="1">
    <location>
        <begin position="6"/>
        <end position="27"/>
    </location>
</feature>
<keyword evidence="1" id="KW-1133">Transmembrane helix</keyword>
<proteinExistence type="predicted"/>
<organism evidence="2 3">
    <name type="scientific">Fibrobacter succinogenes</name>
    <name type="common">Bacteroides succinogenes</name>
    <dbReference type="NCBI Taxonomy" id="833"/>
    <lineage>
        <taxon>Bacteria</taxon>
        <taxon>Pseudomonadati</taxon>
        <taxon>Fibrobacterota</taxon>
        <taxon>Fibrobacteria</taxon>
        <taxon>Fibrobacterales</taxon>
        <taxon>Fibrobacteraceae</taxon>
        <taxon>Fibrobacter</taxon>
    </lineage>
</organism>
<evidence type="ECO:0000256" key="1">
    <source>
        <dbReference type="SAM" id="Phobius"/>
    </source>
</evidence>
<dbReference type="Proteomes" id="UP000255423">
    <property type="component" value="Unassembled WGS sequence"/>
</dbReference>
<dbReference type="RefSeq" id="WP_109571815.1">
    <property type="nucleotide sequence ID" value="NZ_UHJL01000001.1"/>
</dbReference>